<proteinExistence type="predicted"/>
<reference evidence="3 4" key="2">
    <citation type="submission" date="2018-11" db="EMBL/GenBank/DDBJ databases">
        <authorList>
            <consortium name="Pathogen Informatics"/>
        </authorList>
    </citation>
    <scope>NUCLEOTIDE SEQUENCE [LARGE SCALE GENOMIC DNA]</scope>
    <source>
        <strain evidence="3 4">NST_G2</strain>
    </source>
</reference>
<dbReference type="InterPro" id="IPR036691">
    <property type="entry name" value="Endo/exonu/phosph_ase_sf"/>
</dbReference>
<evidence type="ECO:0000313" key="4">
    <source>
        <dbReference type="Proteomes" id="UP000275846"/>
    </source>
</evidence>
<dbReference type="WBParaSite" id="SSLN_0000714601-mRNA-1">
    <property type="protein sequence ID" value="SSLN_0000714601-mRNA-1"/>
    <property type="gene ID" value="SSLN_0000714601"/>
</dbReference>
<dbReference type="Gene3D" id="3.30.160.60">
    <property type="entry name" value="Classic Zinc Finger"/>
    <property type="match status" value="1"/>
</dbReference>
<protein>
    <submittedName>
        <fullName evidence="5">C2H2-type domain-containing protein</fullName>
    </submittedName>
</protein>
<organism evidence="5">
    <name type="scientific">Schistocephalus solidus</name>
    <name type="common">Tapeworm</name>
    <dbReference type="NCBI Taxonomy" id="70667"/>
    <lineage>
        <taxon>Eukaryota</taxon>
        <taxon>Metazoa</taxon>
        <taxon>Spiralia</taxon>
        <taxon>Lophotrochozoa</taxon>
        <taxon>Platyhelminthes</taxon>
        <taxon>Cestoda</taxon>
        <taxon>Eucestoda</taxon>
        <taxon>Diphyllobothriidea</taxon>
        <taxon>Diphyllobothriidae</taxon>
        <taxon>Schistocephalus</taxon>
    </lineage>
</organism>
<dbReference type="SUPFAM" id="SSF57667">
    <property type="entry name" value="beta-beta-alpha zinc fingers"/>
    <property type="match status" value="1"/>
</dbReference>
<dbReference type="InterPro" id="IPR013087">
    <property type="entry name" value="Znf_C2H2_type"/>
</dbReference>
<keyword evidence="1" id="KW-0479">Metal-binding</keyword>
<reference evidence="5" key="1">
    <citation type="submission" date="2016-06" db="UniProtKB">
        <authorList>
            <consortium name="WormBaseParasite"/>
        </authorList>
    </citation>
    <scope>IDENTIFICATION</scope>
</reference>
<name>A0A183SRS9_SCHSO</name>
<dbReference type="SMART" id="SM00355">
    <property type="entry name" value="ZnF_C2H2"/>
    <property type="match status" value="2"/>
</dbReference>
<evidence type="ECO:0000313" key="3">
    <source>
        <dbReference type="EMBL" id="VDL93312.1"/>
    </source>
</evidence>
<dbReference type="PROSITE" id="PS00028">
    <property type="entry name" value="ZINC_FINGER_C2H2_1"/>
    <property type="match status" value="1"/>
</dbReference>
<dbReference type="Proteomes" id="UP000275846">
    <property type="component" value="Unassembled WGS sequence"/>
</dbReference>
<keyword evidence="1" id="KW-0863">Zinc-finger</keyword>
<accession>A0A183SRS9</accession>
<dbReference type="AlphaFoldDB" id="A0A183SRS9"/>
<keyword evidence="4" id="KW-1185">Reference proteome</keyword>
<dbReference type="PROSITE" id="PS50157">
    <property type="entry name" value="ZINC_FINGER_C2H2_2"/>
    <property type="match status" value="1"/>
</dbReference>
<evidence type="ECO:0000259" key="2">
    <source>
        <dbReference type="PROSITE" id="PS50157"/>
    </source>
</evidence>
<dbReference type="GO" id="GO:0008270">
    <property type="term" value="F:zinc ion binding"/>
    <property type="evidence" value="ECO:0007669"/>
    <property type="project" value="UniProtKB-KW"/>
</dbReference>
<sequence>MLSITSSSVGCGSQFAKYAVGKLKQSTIPTIPIPLAIPSRLLGETRFSEQGQLEEVGAGYTFFGSGRPKAKRRDAGVAFVIRNDIVGRLPHLPQGINDRLMSLRLLLRGDQYATIISAFAPPMRSFDAAKDEFYLHALLVTALKLDKLIVLRDFNARVGTDHAAWQGVLGPHGRFQCPRRDGPRCLAGSAGSPRSLVTSMPASLQCPRRDGPRCLAGSAGSPRSRVADPAAPDIPTTMNDIPPASTDFSCPQCARNFNSCIGLVGHLLIPRTEAGELVPGAPTYSRRARLHCPHCSRTFTHRMGLLGHMRLHNKLRYTTGG</sequence>
<dbReference type="InterPro" id="IPR036236">
    <property type="entry name" value="Znf_C2H2_sf"/>
</dbReference>
<dbReference type="Gene3D" id="3.60.10.10">
    <property type="entry name" value="Endonuclease/exonuclease/phosphatase"/>
    <property type="match status" value="1"/>
</dbReference>
<gene>
    <name evidence="3" type="ORF">SSLN_LOCUS6927</name>
</gene>
<dbReference type="SUPFAM" id="SSF56219">
    <property type="entry name" value="DNase I-like"/>
    <property type="match status" value="1"/>
</dbReference>
<keyword evidence="1" id="KW-0862">Zinc</keyword>
<evidence type="ECO:0000313" key="5">
    <source>
        <dbReference type="WBParaSite" id="SSLN_0000714601-mRNA-1"/>
    </source>
</evidence>
<dbReference type="EMBL" id="UYSU01033906">
    <property type="protein sequence ID" value="VDL93312.1"/>
    <property type="molecule type" value="Genomic_DNA"/>
</dbReference>
<evidence type="ECO:0000256" key="1">
    <source>
        <dbReference type="PROSITE-ProRule" id="PRU00042"/>
    </source>
</evidence>
<feature type="domain" description="C2H2-type" evidence="2">
    <location>
        <begin position="290"/>
        <end position="317"/>
    </location>
</feature>